<evidence type="ECO:0000256" key="4">
    <source>
        <dbReference type="ARBA" id="ARBA00022816"/>
    </source>
</evidence>
<feature type="compositionally biased region" description="Low complexity" evidence="10">
    <location>
        <begin position="152"/>
        <end position="171"/>
    </location>
</feature>
<feature type="compositionally biased region" description="Low complexity" evidence="10">
    <location>
        <begin position="130"/>
        <end position="141"/>
    </location>
</feature>
<keyword evidence="8" id="KW-0539">Nucleus</keyword>
<dbReference type="PANTHER" id="PTHR12084">
    <property type="entry name" value="NUCLEAR PORE GLYCOPROTEIN P62-RELATED"/>
    <property type="match status" value="1"/>
</dbReference>
<dbReference type="Pfam" id="PF05064">
    <property type="entry name" value="Nsp1_C"/>
    <property type="match status" value="1"/>
</dbReference>
<evidence type="ECO:0000256" key="5">
    <source>
        <dbReference type="ARBA" id="ARBA00022927"/>
    </source>
</evidence>
<keyword evidence="4" id="KW-0509">mRNA transport</keyword>
<evidence type="ECO:0000256" key="3">
    <source>
        <dbReference type="ARBA" id="ARBA00022448"/>
    </source>
</evidence>
<accession>A0A9W8HRL9</accession>
<evidence type="ECO:0000259" key="11">
    <source>
        <dbReference type="Pfam" id="PF05064"/>
    </source>
</evidence>
<evidence type="ECO:0000313" key="12">
    <source>
        <dbReference type="EMBL" id="KAJ2799657.1"/>
    </source>
</evidence>
<feature type="compositionally biased region" description="Low complexity" evidence="10">
    <location>
        <begin position="66"/>
        <end position="79"/>
    </location>
</feature>
<dbReference type="InterPro" id="IPR026010">
    <property type="entry name" value="NSP1/NUP62"/>
</dbReference>
<evidence type="ECO:0000256" key="2">
    <source>
        <dbReference type="ARBA" id="ARBA00005911"/>
    </source>
</evidence>
<feature type="compositionally biased region" description="Low complexity" evidence="10">
    <location>
        <begin position="12"/>
        <end position="32"/>
    </location>
</feature>
<feature type="domain" description="Nucleoporin NSP1-like C-terminal" evidence="11">
    <location>
        <begin position="335"/>
        <end position="437"/>
    </location>
</feature>
<feature type="compositionally biased region" description="Gly residues" evidence="10">
    <location>
        <begin position="107"/>
        <end position="123"/>
    </location>
</feature>
<reference evidence="12" key="1">
    <citation type="submission" date="2022-07" db="EMBL/GenBank/DDBJ databases">
        <title>Phylogenomic reconstructions and comparative analyses of Kickxellomycotina fungi.</title>
        <authorList>
            <person name="Reynolds N.K."/>
            <person name="Stajich J.E."/>
            <person name="Barry K."/>
            <person name="Grigoriev I.V."/>
            <person name="Crous P."/>
            <person name="Smith M.E."/>
        </authorList>
    </citation>
    <scope>NUCLEOTIDE SEQUENCE</scope>
    <source>
        <strain evidence="12">NRRL 1565</strain>
    </source>
</reference>
<keyword evidence="3" id="KW-0813">Transport</keyword>
<feature type="compositionally biased region" description="Polar residues" evidence="10">
    <location>
        <begin position="483"/>
        <end position="492"/>
    </location>
</feature>
<dbReference type="Proteomes" id="UP001140094">
    <property type="component" value="Unassembled WGS sequence"/>
</dbReference>
<evidence type="ECO:0000256" key="9">
    <source>
        <dbReference type="SAM" id="Coils"/>
    </source>
</evidence>
<feature type="compositionally biased region" description="Polar residues" evidence="10">
    <location>
        <begin position="239"/>
        <end position="258"/>
    </location>
</feature>
<dbReference type="EMBL" id="JANBUO010001137">
    <property type="protein sequence ID" value="KAJ2799657.1"/>
    <property type="molecule type" value="Genomic_DNA"/>
</dbReference>
<feature type="compositionally biased region" description="Polar residues" evidence="10">
    <location>
        <begin position="590"/>
        <end position="609"/>
    </location>
</feature>
<dbReference type="GO" id="GO:0051028">
    <property type="term" value="P:mRNA transport"/>
    <property type="evidence" value="ECO:0007669"/>
    <property type="project" value="UniProtKB-KW"/>
</dbReference>
<organism evidence="12 13">
    <name type="scientific">Coemansia guatemalensis</name>
    <dbReference type="NCBI Taxonomy" id="2761395"/>
    <lineage>
        <taxon>Eukaryota</taxon>
        <taxon>Fungi</taxon>
        <taxon>Fungi incertae sedis</taxon>
        <taxon>Zoopagomycota</taxon>
        <taxon>Kickxellomycotina</taxon>
        <taxon>Kickxellomycetes</taxon>
        <taxon>Kickxellales</taxon>
        <taxon>Kickxellaceae</taxon>
        <taxon>Coemansia</taxon>
    </lineage>
</organism>
<feature type="compositionally biased region" description="Low complexity" evidence="10">
    <location>
        <begin position="88"/>
        <end position="106"/>
    </location>
</feature>
<keyword evidence="13" id="KW-1185">Reference proteome</keyword>
<feature type="coiled-coil region" evidence="9">
    <location>
        <begin position="451"/>
        <end position="478"/>
    </location>
</feature>
<evidence type="ECO:0000256" key="1">
    <source>
        <dbReference type="ARBA" id="ARBA00004567"/>
    </source>
</evidence>
<dbReference type="InterPro" id="IPR007758">
    <property type="entry name" value="Nucleoporin_NSP1_C"/>
</dbReference>
<gene>
    <name evidence="12" type="primary">NSP1</name>
    <name evidence="12" type="ORF">H4R20_004348</name>
</gene>
<feature type="compositionally biased region" description="Gly residues" evidence="10">
    <location>
        <begin position="1"/>
        <end position="11"/>
    </location>
</feature>
<dbReference type="GO" id="GO:0005543">
    <property type="term" value="F:phospholipid binding"/>
    <property type="evidence" value="ECO:0007669"/>
    <property type="project" value="TreeGrafter"/>
</dbReference>
<keyword evidence="9" id="KW-0175">Coiled coil</keyword>
<dbReference type="PANTHER" id="PTHR12084:SF0">
    <property type="entry name" value="NUCLEAR PORE GLYCOPROTEIN P62"/>
    <property type="match status" value="1"/>
</dbReference>
<dbReference type="OrthoDB" id="344345at2759"/>
<dbReference type="Gene3D" id="1.20.5.170">
    <property type="match status" value="1"/>
</dbReference>
<feature type="compositionally biased region" description="Polar residues" evidence="10">
    <location>
        <begin position="189"/>
        <end position="208"/>
    </location>
</feature>
<dbReference type="GO" id="GO:0006405">
    <property type="term" value="P:RNA export from nucleus"/>
    <property type="evidence" value="ECO:0007669"/>
    <property type="project" value="TreeGrafter"/>
</dbReference>
<dbReference type="AlphaFoldDB" id="A0A9W8HRL9"/>
<sequence>MFGAGGGGNKSGGFSFNTASTGGSGAAGDNSTKPSGFGGFGSGASSGNIFGSQNNSTSSEGAKPAGFSFGTSGGQSTTSNIFGGGNANAGKADASKPTFGLSSTTNTGGGFGSTGAPKFGGFGASKPAESTASTGSGFGSFKAPSGQGFSGFGTPTSAPTTFAFPSAPSASGTGGFGLGTSAAEKKSDTPTASTGGFSLNTLTTSTKAPTFGGFGASASASEKKADTPAATTGGFGLGASTTSASVPSFGSFGTSASTAEKKGDSAAPSLTGGTGIGGFKLTSAPTVNADTASADKGKEADKAPGAGASSFSLSTTAAPASGAGAKAADKEESSTDLANAALRGKTLEEIAQMWATELTTQTRAFHTQANTVKYWDRALVQQGKRITELYEATMGVESEQAALDQSLEHMEGQQTALENLLNTYEGRVQDIVRKTTARPAGKGVMTADQERDHVYSSAERLNQQLDELSRRLTTLVEDVNGISNASAPATSKDSGDGQQERGGAAAVDPFAQIVQILNAHLTSLEWIDTQTAQLQERVSTAQRMHQDVVSAQASISGTYAAPEPAERESVQRDTPLTIPGAFVSEPLPPVSSSFGTPRGSTVRKPQNPSLLGRSAAGAGSSTPFASTPLYRGTL</sequence>
<name>A0A9W8HRL9_9FUNG</name>
<evidence type="ECO:0000256" key="7">
    <source>
        <dbReference type="ARBA" id="ARBA00023132"/>
    </source>
</evidence>
<comment type="caution">
    <text evidence="12">The sequence shown here is derived from an EMBL/GenBank/DDBJ whole genome shotgun (WGS) entry which is preliminary data.</text>
</comment>
<dbReference type="GO" id="GO:0044613">
    <property type="term" value="C:nuclear pore central transport channel"/>
    <property type="evidence" value="ECO:0007669"/>
    <property type="project" value="TreeGrafter"/>
</dbReference>
<proteinExistence type="inferred from homology"/>
<evidence type="ECO:0000256" key="8">
    <source>
        <dbReference type="ARBA" id="ARBA00023242"/>
    </source>
</evidence>
<protein>
    <submittedName>
        <fullName evidence="12">FG-nucleoporin nsp1</fullName>
    </submittedName>
</protein>
<evidence type="ECO:0000256" key="6">
    <source>
        <dbReference type="ARBA" id="ARBA00023010"/>
    </source>
</evidence>
<comment type="similarity">
    <text evidence="2">Belongs to the nucleoporin NSP1/NUP62 family.</text>
</comment>
<evidence type="ECO:0000256" key="10">
    <source>
        <dbReference type="SAM" id="MobiDB-lite"/>
    </source>
</evidence>
<feature type="compositionally biased region" description="Basic and acidic residues" evidence="10">
    <location>
        <begin position="293"/>
        <end position="302"/>
    </location>
</feature>
<feature type="region of interest" description="Disordered" evidence="10">
    <location>
        <begin position="1"/>
        <end position="315"/>
    </location>
</feature>
<evidence type="ECO:0000313" key="13">
    <source>
        <dbReference type="Proteomes" id="UP001140094"/>
    </source>
</evidence>
<feature type="region of interest" description="Disordered" evidence="10">
    <location>
        <begin position="483"/>
        <end position="504"/>
    </location>
</feature>
<keyword evidence="7" id="KW-0906">Nuclear pore complex</keyword>
<keyword evidence="6" id="KW-0811">Translocation</keyword>
<feature type="region of interest" description="Disordered" evidence="10">
    <location>
        <begin position="580"/>
        <end position="634"/>
    </location>
</feature>
<comment type="subcellular location">
    <subcellularLocation>
        <location evidence="1">Nucleus</location>
        <location evidence="1">Nuclear pore complex</location>
    </subcellularLocation>
</comment>
<dbReference type="GO" id="GO:0017056">
    <property type="term" value="F:structural constituent of nuclear pore"/>
    <property type="evidence" value="ECO:0007669"/>
    <property type="project" value="InterPro"/>
</dbReference>
<dbReference type="GO" id="GO:0006606">
    <property type="term" value="P:protein import into nucleus"/>
    <property type="evidence" value="ECO:0007669"/>
    <property type="project" value="TreeGrafter"/>
</dbReference>
<keyword evidence="5" id="KW-0653">Protein transport</keyword>